<dbReference type="GO" id="GO:0042910">
    <property type="term" value="F:xenobiotic transmembrane transporter activity"/>
    <property type="evidence" value="ECO:0007669"/>
    <property type="project" value="InterPro"/>
</dbReference>
<evidence type="ECO:0000313" key="10">
    <source>
        <dbReference type="EMBL" id="OMO88947.1"/>
    </source>
</evidence>
<evidence type="ECO:0000256" key="1">
    <source>
        <dbReference type="ARBA" id="ARBA00004141"/>
    </source>
</evidence>
<dbReference type="GO" id="GO:0015297">
    <property type="term" value="F:antiporter activity"/>
    <property type="evidence" value="ECO:0007669"/>
    <property type="project" value="InterPro"/>
</dbReference>
<comment type="similarity">
    <text evidence="3 8">Belongs to the multi antimicrobial extrusion (MATE) (TC 2.A.66.1) family.</text>
</comment>
<keyword evidence="4" id="KW-0813">Transport</keyword>
<feature type="transmembrane region" description="Helical" evidence="8">
    <location>
        <begin position="345"/>
        <end position="369"/>
    </location>
</feature>
<evidence type="ECO:0000256" key="4">
    <source>
        <dbReference type="ARBA" id="ARBA00022448"/>
    </source>
</evidence>
<feature type="transmembrane region" description="Helical" evidence="8">
    <location>
        <begin position="85"/>
        <end position="106"/>
    </location>
</feature>
<dbReference type="GO" id="GO:1990961">
    <property type="term" value="P:xenobiotic detoxification by transmembrane export across the plasma membrane"/>
    <property type="evidence" value="ECO:0007669"/>
    <property type="project" value="InterPro"/>
</dbReference>
<keyword evidence="10" id="KW-0121">Carboxypeptidase</keyword>
<evidence type="ECO:0000256" key="3">
    <source>
        <dbReference type="ARBA" id="ARBA00010199"/>
    </source>
</evidence>
<protein>
    <recommendedName>
        <fullName evidence="8">Protein DETOXIFICATION</fullName>
    </recommendedName>
    <alternativeName>
        <fullName evidence="8">Multidrug and toxic compound extrusion protein</fullName>
    </alternativeName>
</protein>
<accession>A0A1R3J283</accession>
<dbReference type="Gene3D" id="3.40.50.1820">
    <property type="entry name" value="alpha/beta hydrolase"/>
    <property type="match status" value="1"/>
</dbReference>
<dbReference type="GO" id="GO:0004185">
    <property type="term" value="F:serine-type carboxypeptidase activity"/>
    <property type="evidence" value="ECO:0007669"/>
    <property type="project" value="InterPro"/>
</dbReference>
<feature type="transmembrane region" description="Helical" evidence="8">
    <location>
        <begin position="193"/>
        <end position="212"/>
    </location>
</feature>
<comment type="caution">
    <text evidence="10">The sequence shown here is derived from an EMBL/GenBank/DDBJ whole genome shotgun (WGS) entry which is preliminary data.</text>
</comment>
<comment type="subcellular location">
    <subcellularLocation>
        <location evidence="1">Membrane</location>
        <topology evidence="1">Multi-pass membrane protein</topology>
    </subcellularLocation>
</comment>
<dbReference type="InterPro" id="IPR029058">
    <property type="entry name" value="AB_hydrolase_fold"/>
</dbReference>
<dbReference type="NCBIfam" id="TIGR00797">
    <property type="entry name" value="matE"/>
    <property type="match status" value="1"/>
</dbReference>
<dbReference type="AlphaFoldDB" id="A0A1R3J283"/>
<dbReference type="InterPro" id="IPR002528">
    <property type="entry name" value="MATE_fam"/>
</dbReference>
<evidence type="ECO:0000256" key="5">
    <source>
        <dbReference type="ARBA" id="ARBA00022692"/>
    </source>
</evidence>
<evidence type="ECO:0000256" key="7">
    <source>
        <dbReference type="ARBA" id="ARBA00023136"/>
    </source>
</evidence>
<feature type="transmembrane region" description="Helical" evidence="8">
    <location>
        <begin position="163"/>
        <end position="181"/>
    </location>
</feature>
<evidence type="ECO:0000256" key="2">
    <source>
        <dbReference type="ARBA" id="ARBA00009431"/>
    </source>
</evidence>
<evidence type="ECO:0000256" key="8">
    <source>
        <dbReference type="RuleBase" id="RU004914"/>
    </source>
</evidence>
<keyword evidence="6 8" id="KW-1133">Transmembrane helix</keyword>
<dbReference type="GO" id="GO:0016020">
    <property type="term" value="C:membrane"/>
    <property type="evidence" value="ECO:0007669"/>
    <property type="project" value="UniProtKB-SubCell"/>
</dbReference>
<dbReference type="STRING" id="210143.A0A1R3J283"/>
<gene>
    <name evidence="10" type="ORF">CCACVL1_08083</name>
</gene>
<dbReference type="CDD" id="cd13132">
    <property type="entry name" value="MATE_eukaryotic"/>
    <property type="match status" value="1"/>
</dbReference>
<dbReference type="SUPFAM" id="SSF53474">
    <property type="entry name" value="alpha/beta-Hydrolases"/>
    <property type="match status" value="1"/>
</dbReference>
<organism evidence="10 11">
    <name type="scientific">Corchorus capsularis</name>
    <name type="common">Jute</name>
    <dbReference type="NCBI Taxonomy" id="210143"/>
    <lineage>
        <taxon>Eukaryota</taxon>
        <taxon>Viridiplantae</taxon>
        <taxon>Streptophyta</taxon>
        <taxon>Embryophyta</taxon>
        <taxon>Tracheophyta</taxon>
        <taxon>Spermatophyta</taxon>
        <taxon>Magnoliopsida</taxon>
        <taxon>eudicotyledons</taxon>
        <taxon>Gunneridae</taxon>
        <taxon>Pentapetalae</taxon>
        <taxon>rosids</taxon>
        <taxon>malvids</taxon>
        <taxon>Malvales</taxon>
        <taxon>Malvaceae</taxon>
        <taxon>Grewioideae</taxon>
        <taxon>Apeibeae</taxon>
        <taxon>Corchorus</taxon>
    </lineage>
</organism>
<comment type="caution">
    <text evidence="8">Lacks conserved residue(s) required for the propagation of feature annotation.</text>
</comment>
<feature type="transmembrane region" description="Helical" evidence="8">
    <location>
        <begin position="224"/>
        <end position="243"/>
    </location>
</feature>
<keyword evidence="10" id="KW-0645">Protease</keyword>
<dbReference type="Gramene" id="OMO88947">
    <property type="protein sequence ID" value="OMO88947"/>
    <property type="gene ID" value="CCACVL1_08083"/>
</dbReference>
<dbReference type="PANTHER" id="PTHR11206">
    <property type="entry name" value="MULTIDRUG RESISTANCE PROTEIN"/>
    <property type="match status" value="1"/>
</dbReference>
<dbReference type="InterPro" id="IPR001563">
    <property type="entry name" value="Peptidase_S10"/>
</dbReference>
<dbReference type="OrthoDB" id="2126698at2759"/>
<feature type="region of interest" description="Disordered" evidence="9">
    <location>
        <begin position="1"/>
        <end position="26"/>
    </location>
</feature>
<evidence type="ECO:0000313" key="11">
    <source>
        <dbReference type="Proteomes" id="UP000188268"/>
    </source>
</evidence>
<keyword evidence="11" id="KW-1185">Reference proteome</keyword>
<evidence type="ECO:0000256" key="6">
    <source>
        <dbReference type="ARBA" id="ARBA00022989"/>
    </source>
</evidence>
<dbReference type="Pfam" id="PF00450">
    <property type="entry name" value="Peptidase_S10"/>
    <property type="match status" value="1"/>
</dbReference>
<comment type="similarity">
    <text evidence="2">Belongs to the peptidase S10 family.</text>
</comment>
<sequence length="878" mass="97679">MASSNTSLDSRALLSEGNDHSHDQEEEEGRWWKNVLDLEEAKNQVWFSLPMILTNVCYYSITLVSVMFAGHVGELELAGTTLANSWATVTGFAFMIGLSGALETLCGQGFGAKIYRKLGIYLQASCIISFCFAVIISILWFYTEPILILLQQDAQISKTAASYITYLIPGLFAYGFVQNILRFLQTQSILMPLVWFSVIPLGLHLGIVYSLVNWTDHRFKGASLVASISLWISLLLLAFYVFLAKKFEQTWQGLSFESFHYILDNLKLALPSAAMVCLEYWAFELLVLLAGLMPNSEVTTSLIAMCVNTEAIAYMITYGLSAAASTRVSNELGAGNPIRAKNAMVVTLKLSVLLALAVVLILAFGHNVWAGFFSKSSEIIHKFASMTPLLLISITIDSFQGVLSGFMDRLNMLSFLPSRLVSVNGFPMDDLINKLPGQPDVNFRQFSGYIDVDQKAGRSLFYYFVEAEKDPMNLPLTIWLTGGPGCSSVGDAFLGVGPFIANANAHGLKRNPLSWIRESNLLFIDSPIGSGWSYSNTSSDYQVGDDSTNKDLLTFIFQWLEKYPNFKSRDLYLGGSSFAGHFIPNFAKGLLDYNNQSSTFKFNIKGLILGNPVLRYKLDTLATYEFLRSRGMINNEMHQAIVKECNGVDEGNYSDSAMIQWSKSCVEAMAKAELAAFNVTSVGLAMARHFDVYRETCDQNWTVLESGNELTKVRHGVDMCIPLRGDFYFNIPEVQKAFRGNRTNLGYQWQGCFDGLNFSSTDKNRDMLPVLKQILQQSIPITIMSGDQDAIVPIVGTLNHVQKLAEEMNLKLTKNEGWKNGKKDGAGWMYSYGDLLTFMTVKGANHHVTFSKPSKAFFIFKNIVLNPSIKIAIADKVV</sequence>
<dbReference type="GO" id="GO:0006508">
    <property type="term" value="P:proteolysis"/>
    <property type="evidence" value="ECO:0007669"/>
    <property type="project" value="InterPro"/>
</dbReference>
<keyword evidence="5 8" id="KW-0812">Transmembrane</keyword>
<dbReference type="EMBL" id="AWWV01008859">
    <property type="protein sequence ID" value="OMO88947.1"/>
    <property type="molecule type" value="Genomic_DNA"/>
</dbReference>
<reference evidence="10 11" key="1">
    <citation type="submission" date="2013-09" db="EMBL/GenBank/DDBJ databases">
        <title>Corchorus capsularis genome sequencing.</title>
        <authorList>
            <person name="Alam M."/>
            <person name="Haque M.S."/>
            <person name="Islam M.S."/>
            <person name="Emdad E.M."/>
            <person name="Islam M.M."/>
            <person name="Ahmed B."/>
            <person name="Halim A."/>
            <person name="Hossen Q.M.M."/>
            <person name="Hossain M.Z."/>
            <person name="Ahmed R."/>
            <person name="Khan M.M."/>
            <person name="Islam R."/>
            <person name="Rashid M.M."/>
            <person name="Khan S.A."/>
            <person name="Rahman M.S."/>
            <person name="Alam M."/>
        </authorList>
    </citation>
    <scope>NUCLEOTIDE SEQUENCE [LARGE SCALE GENOMIC DNA]</scope>
    <source>
        <strain evidence="11">cv. CVL-1</strain>
        <tissue evidence="10">Whole seedling</tissue>
    </source>
</reference>
<name>A0A1R3J283_COCAP</name>
<dbReference type="Pfam" id="PF01554">
    <property type="entry name" value="MatE"/>
    <property type="match status" value="2"/>
</dbReference>
<dbReference type="InterPro" id="IPR045069">
    <property type="entry name" value="MATE_euk"/>
</dbReference>
<feature type="transmembrane region" description="Helical" evidence="8">
    <location>
        <begin position="118"/>
        <end position="143"/>
    </location>
</feature>
<feature type="transmembrane region" description="Helical" evidence="8">
    <location>
        <begin position="52"/>
        <end position="73"/>
    </location>
</feature>
<keyword evidence="7 8" id="KW-0472">Membrane</keyword>
<keyword evidence="10" id="KW-0378">Hydrolase</keyword>
<dbReference type="Proteomes" id="UP000188268">
    <property type="component" value="Unassembled WGS sequence"/>
</dbReference>
<evidence type="ECO:0000256" key="9">
    <source>
        <dbReference type="SAM" id="MobiDB-lite"/>
    </source>
</evidence>
<feature type="transmembrane region" description="Helical" evidence="8">
    <location>
        <begin position="302"/>
        <end position="324"/>
    </location>
</feature>
<dbReference type="PRINTS" id="PR00724">
    <property type="entry name" value="CRBOXYPTASEC"/>
</dbReference>
<feature type="transmembrane region" description="Helical" evidence="8">
    <location>
        <begin position="268"/>
        <end position="290"/>
    </location>
</feature>
<proteinExistence type="inferred from homology"/>